<dbReference type="InterPro" id="IPR052128">
    <property type="entry name" value="Oxidoreductase_NAD-binding"/>
</dbReference>
<dbReference type="PRINTS" id="PR00410">
    <property type="entry name" value="PHEHYDRXLASE"/>
</dbReference>
<dbReference type="PROSITE" id="PS51384">
    <property type="entry name" value="FAD_FR"/>
    <property type="match status" value="1"/>
</dbReference>
<dbReference type="EMBL" id="JANPWB010000014">
    <property type="protein sequence ID" value="KAJ1102159.1"/>
    <property type="molecule type" value="Genomic_DNA"/>
</dbReference>
<accession>A0AAV7MGA8</accession>
<evidence type="ECO:0000259" key="4">
    <source>
        <dbReference type="PROSITE" id="PS51384"/>
    </source>
</evidence>
<dbReference type="InterPro" id="IPR017927">
    <property type="entry name" value="FAD-bd_FR_type"/>
</dbReference>
<keyword evidence="6" id="KW-1185">Reference proteome</keyword>
<evidence type="ECO:0000256" key="1">
    <source>
        <dbReference type="ARBA" id="ARBA00023002"/>
    </source>
</evidence>
<dbReference type="Gene3D" id="2.40.30.10">
    <property type="entry name" value="Translation factors"/>
    <property type="match status" value="1"/>
</dbReference>
<dbReference type="Gene3D" id="3.40.50.80">
    <property type="entry name" value="Nucleotide-binding domain of ferredoxin-NADP reductase (FNR) module"/>
    <property type="match status" value="1"/>
</dbReference>
<organism evidence="5 6">
    <name type="scientific">Pleurodeles waltl</name>
    <name type="common">Iberian ribbed newt</name>
    <dbReference type="NCBI Taxonomy" id="8319"/>
    <lineage>
        <taxon>Eukaryota</taxon>
        <taxon>Metazoa</taxon>
        <taxon>Chordata</taxon>
        <taxon>Craniata</taxon>
        <taxon>Vertebrata</taxon>
        <taxon>Euteleostomi</taxon>
        <taxon>Amphibia</taxon>
        <taxon>Batrachia</taxon>
        <taxon>Caudata</taxon>
        <taxon>Salamandroidea</taxon>
        <taxon>Salamandridae</taxon>
        <taxon>Pleurodelinae</taxon>
        <taxon>Pleurodeles</taxon>
    </lineage>
</organism>
<dbReference type="PANTHER" id="PTHR46505">
    <property type="entry name" value="OXIDOREDUCTASE NAD-BINDING DOMAIN-CONTAINING PROTEIN 1"/>
    <property type="match status" value="1"/>
</dbReference>
<reference evidence="5" key="1">
    <citation type="journal article" date="2022" name="bioRxiv">
        <title>Sequencing and chromosome-scale assembly of the giantPleurodeles waltlgenome.</title>
        <authorList>
            <person name="Brown T."/>
            <person name="Elewa A."/>
            <person name="Iarovenko S."/>
            <person name="Subramanian E."/>
            <person name="Araus A.J."/>
            <person name="Petzold A."/>
            <person name="Susuki M."/>
            <person name="Suzuki K.-i.T."/>
            <person name="Hayashi T."/>
            <person name="Toyoda A."/>
            <person name="Oliveira C."/>
            <person name="Osipova E."/>
            <person name="Leigh N.D."/>
            <person name="Simon A."/>
            <person name="Yun M.H."/>
        </authorList>
    </citation>
    <scope>NUCLEOTIDE SEQUENCE</scope>
    <source>
        <strain evidence="5">20211129_DDA</strain>
        <tissue evidence="5">Liver</tissue>
    </source>
</reference>
<comment type="caution">
    <text evidence="5">The sequence shown here is derived from an EMBL/GenBank/DDBJ whole genome shotgun (WGS) entry which is preliminary data.</text>
</comment>
<dbReference type="PANTHER" id="PTHR46505:SF1">
    <property type="entry name" value="OXIDOREDUCTASE NAD-BINDING DOMAIN-CONTAINING PROTEIN 1"/>
    <property type="match status" value="1"/>
</dbReference>
<dbReference type="SUPFAM" id="SSF52343">
    <property type="entry name" value="Ferredoxin reductase-like, C-terminal NADP-linked domain"/>
    <property type="match status" value="1"/>
</dbReference>
<dbReference type="CDD" id="cd00322">
    <property type="entry name" value="FNR_like"/>
    <property type="match status" value="1"/>
</dbReference>
<feature type="domain" description="FAD-binding FR-type" evidence="4">
    <location>
        <begin position="55"/>
        <end position="182"/>
    </location>
</feature>
<sequence length="307" mass="34158">MTPAALAVCRALRGASGSFGRLPSPLCPRSMNRRTMTSQRQTDHLERTASNFRQEIISPARVCGVSSESEMVKSIRLAVANRDFTFKAGQWIDLFIPGVPKVGGFSICSSPGMLEREGVLELAVKYSAHPPAHWIHTQCTLDSEVALRVGGDFFFDPQPCDPPVNLLLIAGGVGINPLFSMLLHVADLHETRRMQGDGCRMGAVTLYYSAKTTGELLFKRKILDLMSRFPGKITCNFHVTNQSSQVCHELTPYMTEGRISEKDLAKSLQDANNLCYICGPPPMIEAVCRQLENLNVPRDKIRFEKWW</sequence>
<dbReference type="SUPFAM" id="SSF63380">
    <property type="entry name" value="Riboflavin synthase domain-like"/>
    <property type="match status" value="1"/>
</dbReference>
<evidence type="ECO:0000313" key="6">
    <source>
        <dbReference type="Proteomes" id="UP001066276"/>
    </source>
</evidence>
<evidence type="ECO:0000256" key="3">
    <source>
        <dbReference type="ARBA" id="ARBA00040516"/>
    </source>
</evidence>
<dbReference type="Proteomes" id="UP001066276">
    <property type="component" value="Chromosome 10"/>
</dbReference>
<proteinExistence type="predicted"/>
<dbReference type="GO" id="GO:0016491">
    <property type="term" value="F:oxidoreductase activity"/>
    <property type="evidence" value="ECO:0007669"/>
    <property type="project" value="UniProtKB-KW"/>
</dbReference>
<protein>
    <recommendedName>
        <fullName evidence="3">Oxidoreductase NAD-binding domain-containing protein 1</fullName>
    </recommendedName>
</protein>
<evidence type="ECO:0000313" key="5">
    <source>
        <dbReference type="EMBL" id="KAJ1102159.1"/>
    </source>
</evidence>
<dbReference type="Pfam" id="PF00175">
    <property type="entry name" value="NAD_binding_1"/>
    <property type="match status" value="1"/>
</dbReference>
<keyword evidence="2" id="KW-0520">NAD</keyword>
<evidence type="ECO:0000256" key="2">
    <source>
        <dbReference type="ARBA" id="ARBA00023027"/>
    </source>
</evidence>
<dbReference type="InterPro" id="IPR039261">
    <property type="entry name" value="FNR_nucleotide-bd"/>
</dbReference>
<name>A0AAV7MGA8_PLEWA</name>
<keyword evidence="1" id="KW-0560">Oxidoreductase</keyword>
<dbReference type="InterPro" id="IPR017938">
    <property type="entry name" value="Riboflavin_synthase-like_b-brl"/>
</dbReference>
<dbReference type="InterPro" id="IPR001433">
    <property type="entry name" value="OxRdtase_FAD/NAD-bd"/>
</dbReference>
<gene>
    <name evidence="5" type="ORF">NDU88_007213</name>
</gene>
<dbReference type="AlphaFoldDB" id="A0AAV7MGA8"/>
<dbReference type="GO" id="GO:0005739">
    <property type="term" value="C:mitochondrion"/>
    <property type="evidence" value="ECO:0007669"/>
    <property type="project" value="TreeGrafter"/>
</dbReference>